<feature type="signal peptide" evidence="1">
    <location>
        <begin position="1"/>
        <end position="17"/>
    </location>
</feature>
<evidence type="ECO:0000256" key="1">
    <source>
        <dbReference type="SAM" id="SignalP"/>
    </source>
</evidence>
<dbReference type="AlphaFoldDB" id="A0AA36GJ14"/>
<dbReference type="EMBL" id="CATQJL010000001">
    <property type="protein sequence ID" value="CAJ0590946.1"/>
    <property type="molecule type" value="Genomic_DNA"/>
</dbReference>
<protein>
    <submittedName>
        <fullName evidence="2">Uncharacterized protein</fullName>
    </submittedName>
</protein>
<feature type="chain" id="PRO_5041232053" evidence="1">
    <location>
        <begin position="18"/>
        <end position="69"/>
    </location>
</feature>
<comment type="caution">
    <text evidence="2">The sequence shown here is derived from an EMBL/GenBank/DDBJ whole genome shotgun (WGS) entry which is preliminary data.</text>
</comment>
<evidence type="ECO:0000313" key="3">
    <source>
        <dbReference type="Proteomes" id="UP001176961"/>
    </source>
</evidence>
<evidence type="ECO:0000313" key="2">
    <source>
        <dbReference type="EMBL" id="CAJ0590946.1"/>
    </source>
</evidence>
<keyword evidence="1" id="KW-0732">Signal</keyword>
<accession>A0AA36GJ14</accession>
<gene>
    <name evidence="2" type="ORF">CYNAS_LOCUS2929</name>
</gene>
<proteinExistence type="predicted"/>
<sequence>MFKCVVLLFCFSILLEARPQYGLYPDYGPLGVVGPVGVPYGGVGYNPAASGVVGGALLGSMIGALAGGR</sequence>
<dbReference type="Proteomes" id="UP001176961">
    <property type="component" value="Unassembled WGS sequence"/>
</dbReference>
<keyword evidence="3" id="KW-1185">Reference proteome</keyword>
<organism evidence="2 3">
    <name type="scientific">Cylicocyclus nassatus</name>
    <name type="common">Nematode worm</name>
    <dbReference type="NCBI Taxonomy" id="53992"/>
    <lineage>
        <taxon>Eukaryota</taxon>
        <taxon>Metazoa</taxon>
        <taxon>Ecdysozoa</taxon>
        <taxon>Nematoda</taxon>
        <taxon>Chromadorea</taxon>
        <taxon>Rhabditida</taxon>
        <taxon>Rhabditina</taxon>
        <taxon>Rhabditomorpha</taxon>
        <taxon>Strongyloidea</taxon>
        <taxon>Strongylidae</taxon>
        <taxon>Cylicocyclus</taxon>
    </lineage>
</organism>
<reference evidence="2" key="1">
    <citation type="submission" date="2023-07" db="EMBL/GenBank/DDBJ databases">
        <authorList>
            <consortium name="CYATHOMIX"/>
        </authorList>
    </citation>
    <scope>NUCLEOTIDE SEQUENCE</scope>
    <source>
        <strain evidence="2">N/A</strain>
    </source>
</reference>
<name>A0AA36GJ14_CYLNA</name>